<dbReference type="InterPro" id="IPR003141">
    <property type="entry name" value="Pol/His_phosphatase_N"/>
</dbReference>
<evidence type="ECO:0000313" key="3">
    <source>
        <dbReference type="Proteomes" id="UP000199158"/>
    </source>
</evidence>
<dbReference type="STRING" id="474960.SAMN05216180_0774"/>
<dbReference type="GO" id="GO:0035312">
    <property type="term" value="F:5'-3' DNA exonuclease activity"/>
    <property type="evidence" value="ECO:0007669"/>
    <property type="project" value="TreeGrafter"/>
</dbReference>
<dbReference type="RefSeq" id="WP_092751809.1">
    <property type="nucleotide sequence ID" value="NZ_FOCG01000001.1"/>
</dbReference>
<accession>A0A1H7ZQ40</accession>
<dbReference type="InterPro" id="IPR052018">
    <property type="entry name" value="PHP_domain"/>
</dbReference>
<dbReference type="Proteomes" id="UP000199158">
    <property type="component" value="Unassembled WGS sequence"/>
</dbReference>
<dbReference type="PANTHER" id="PTHR42924">
    <property type="entry name" value="EXONUCLEASE"/>
    <property type="match status" value="1"/>
</dbReference>
<name>A0A1H7ZQ40_9FIRM</name>
<dbReference type="PANTHER" id="PTHR42924:SF3">
    <property type="entry name" value="POLYMERASE_HISTIDINOL PHOSPHATASE N-TERMINAL DOMAIN-CONTAINING PROTEIN"/>
    <property type="match status" value="1"/>
</dbReference>
<dbReference type="Gene3D" id="3.20.20.140">
    <property type="entry name" value="Metal-dependent hydrolases"/>
    <property type="match status" value="1"/>
</dbReference>
<protein>
    <recommendedName>
        <fullName evidence="1">Polymerase/histidinol phosphatase N-terminal domain-containing protein</fullName>
    </recommendedName>
</protein>
<feature type="domain" description="Polymerase/histidinol phosphatase N-terminal" evidence="1">
    <location>
        <begin position="3"/>
        <end position="68"/>
    </location>
</feature>
<sequence>MIGDLHCHTKLSDGSMGLEDVIYFAKRAGLDFVSITDHDTMAGTTRATVLGKRYGINVIPGVEFSCFDSERGRKVHILCYLPQKPDRLEGLCNKTLENRTKAGLEMVKRVSRFYPITADFVARYYAGSKAIYKQHIMNALMDLGYTDQIFGEVFAQLFDSKKGLINVDVEYPDAYEVLDLIRLAGGISVLAHPYEYNSLDLLNELLEKELLDGIEVYHPRNSKEDTIKLRQLADSYGVLKFGGTDFHGFYTKSASPLATCVTPHDTLNQIFKQKKQIV</sequence>
<dbReference type="SMART" id="SM00481">
    <property type="entry name" value="POLIIIAc"/>
    <property type="match status" value="1"/>
</dbReference>
<evidence type="ECO:0000313" key="2">
    <source>
        <dbReference type="EMBL" id="SEM59678.1"/>
    </source>
</evidence>
<dbReference type="OrthoDB" id="9804333at2"/>
<keyword evidence="3" id="KW-1185">Reference proteome</keyword>
<dbReference type="Pfam" id="PF02811">
    <property type="entry name" value="PHP"/>
    <property type="match status" value="1"/>
</dbReference>
<dbReference type="CDD" id="cd07438">
    <property type="entry name" value="PHP_HisPPase_AMP"/>
    <property type="match status" value="1"/>
</dbReference>
<dbReference type="InterPro" id="IPR016195">
    <property type="entry name" value="Pol/histidinol_Pase-like"/>
</dbReference>
<dbReference type="Gene3D" id="1.10.150.650">
    <property type="match status" value="1"/>
</dbReference>
<evidence type="ECO:0000259" key="1">
    <source>
        <dbReference type="SMART" id="SM00481"/>
    </source>
</evidence>
<organism evidence="2 3">
    <name type="scientific">Hydrogenoanaerobacterium saccharovorans</name>
    <dbReference type="NCBI Taxonomy" id="474960"/>
    <lineage>
        <taxon>Bacteria</taxon>
        <taxon>Bacillati</taxon>
        <taxon>Bacillota</taxon>
        <taxon>Clostridia</taxon>
        <taxon>Eubacteriales</taxon>
        <taxon>Oscillospiraceae</taxon>
        <taxon>Hydrogenoanaerobacterium</taxon>
    </lineage>
</organism>
<dbReference type="EMBL" id="FOCG01000001">
    <property type="protein sequence ID" value="SEM59678.1"/>
    <property type="molecule type" value="Genomic_DNA"/>
</dbReference>
<dbReference type="SUPFAM" id="SSF89550">
    <property type="entry name" value="PHP domain-like"/>
    <property type="match status" value="1"/>
</dbReference>
<dbReference type="GO" id="GO:0004534">
    <property type="term" value="F:5'-3' RNA exonuclease activity"/>
    <property type="evidence" value="ECO:0007669"/>
    <property type="project" value="TreeGrafter"/>
</dbReference>
<reference evidence="2 3" key="1">
    <citation type="submission" date="2016-10" db="EMBL/GenBank/DDBJ databases">
        <authorList>
            <person name="de Groot N.N."/>
        </authorList>
    </citation>
    <scope>NUCLEOTIDE SEQUENCE [LARGE SCALE GENOMIC DNA]</scope>
    <source>
        <strain evidence="2 3">CGMCC 1.5070</strain>
    </source>
</reference>
<gene>
    <name evidence="2" type="ORF">SAMN05216180_0774</name>
</gene>
<proteinExistence type="predicted"/>
<dbReference type="AlphaFoldDB" id="A0A1H7ZQ40"/>
<dbReference type="InterPro" id="IPR004013">
    <property type="entry name" value="PHP_dom"/>
</dbReference>